<proteinExistence type="inferred from homology"/>
<evidence type="ECO:0000256" key="1">
    <source>
        <dbReference type="ARBA" id="ARBA00008950"/>
    </source>
</evidence>
<evidence type="ECO:0000259" key="3">
    <source>
        <dbReference type="Pfam" id="PF12850"/>
    </source>
</evidence>
<dbReference type="EMBL" id="DXBS01000133">
    <property type="protein sequence ID" value="HIZ25242.1"/>
    <property type="molecule type" value="Genomic_DNA"/>
</dbReference>
<dbReference type="InterPro" id="IPR000979">
    <property type="entry name" value="Phosphodiesterase_MJ0936/Vps29"/>
</dbReference>
<reference evidence="4" key="2">
    <citation type="submission" date="2021-04" db="EMBL/GenBank/DDBJ databases">
        <authorList>
            <person name="Gilroy R."/>
        </authorList>
    </citation>
    <scope>NUCLEOTIDE SEQUENCE</scope>
    <source>
        <strain evidence="4">CHK33-5263</strain>
    </source>
</reference>
<dbReference type="EC" id="3.1.4.-" evidence="2"/>
<dbReference type="SUPFAM" id="SSF56300">
    <property type="entry name" value="Metallo-dependent phosphatases"/>
    <property type="match status" value="1"/>
</dbReference>
<evidence type="ECO:0000256" key="2">
    <source>
        <dbReference type="RuleBase" id="RU362039"/>
    </source>
</evidence>
<dbReference type="GO" id="GO:0016787">
    <property type="term" value="F:hydrolase activity"/>
    <property type="evidence" value="ECO:0007669"/>
    <property type="project" value="UniProtKB-UniRule"/>
</dbReference>
<protein>
    <recommendedName>
        <fullName evidence="2">Phosphoesterase</fullName>
        <ecNumber evidence="2">3.1.4.-</ecNumber>
    </recommendedName>
</protein>
<feature type="domain" description="Calcineurin-like phosphoesterase" evidence="3">
    <location>
        <begin position="1"/>
        <end position="157"/>
    </location>
</feature>
<reference evidence="4" key="1">
    <citation type="journal article" date="2021" name="PeerJ">
        <title>Extensive microbial diversity within the chicken gut microbiome revealed by metagenomics and culture.</title>
        <authorList>
            <person name="Gilroy R."/>
            <person name="Ravi A."/>
            <person name="Getino M."/>
            <person name="Pursley I."/>
            <person name="Horton D.L."/>
            <person name="Alikhan N.F."/>
            <person name="Baker D."/>
            <person name="Gharbi K."/>
            <person name="Hall N."/>
            <person name="Watson M."/>
            <person name="Adriaenssens E.M."/>
            <person name="Foster-Nyarko E."/>
            <person name="Jarju S."/>
            <person name="Secka A."/>
            <person name="Antonio M."/>
            <person name="Oren A."/>
            <person name="Chaudhuri R.R."/>
            <person name="La Ragione R."/>
            <person name="Hildebrand F."/>
            <person name="Pallen M.J."/>
        </authorList>
    </citation>
    <scope>NUCLEOTIDE SEQUENCE</scope>
    <source>
        <strain evidence="4">CHK33-5263</strain>
    </source>
</reference>
<keyword evidence="4" id="KW-0378">Hydrolase</keyword>
<sequence length="177" mass="19803">MKYVIASDIHGSAYYCRLLKERYFEEKADKLILLGDLLYHGARNPLPEEYSTLETAAILNSLKSDILCVRGNCDSDVDTMVLEFPITAPYAILPAAGRTLLLTHGHNEYAVLKAGDVLVNGHFHVPACEIRGEYLYVNCGSVSIPKENSPHSYLVLEDNTLTWKDIETGKIFRKAQL</sequence>
<dbReference type="Proteomes" id="UP000824044">
    <property type="component" value="Unassembled WGS sequence"/>
</dbReference>
<comment type="similarity">
    <text evidence="1 2">Belongs to the metallophosphoesterase superfamily. YfcE family.</text>
</comment>
<organism evidence="4 5">
    <name type="scientific">Candidatus Gallimonas intestinigallinarum</name>
    <dbReference type="NCBI Taxonomy" id="2838604"/>
    <lineage>
        <taxon>Bacteria</taxon>
        <taxon>Bacillati</taxon>
        <taxon>Bacillota</taxon>
        <taxon>Clostridia</taxon>
        <taxon>Candidatus Gallimonas</taxon>
    </lineage>
</organism>
<dbReference type="InterPro" id="IPR029052">
    <property type="entry name" value="Metallo-depent_PP-like"/>
</dbReference>
<evidence type="ECO:0000313" key="5">
    <source>
        <dbReference type="Proteomes" id="UP000824044"/>
    </source>
</evidence>
<dbReference type="Gene3D" id="3.60.21.10">
    <property type="match status" value="1"/>
</dbReference>
<gene>
    <name evidence="4" type="primary">yfcE</name>
    <name evidence="4" type="ORF">H9812_07255</name>
</gene>
<accession>A0A9D2DXT5</accession>
<evidence type="ECO:0000313" key="4">
    <source>
        <dbReference type="EMBL" id="HIZ25242.1"/>
    </source>
</evidence>
<dbReference type="GO" id="GO:0046872">
    <property type="term" value="F:metal ion binding"/>
    <property type="evidence" value="ECO:0007669"/>
    <property type="project" value="UniProtKB-KW"/>
</dbReference>
<dbReference type="NCBIfam" id="NF006988">
    <property type="entry name" value="PRK09453.1"/>
    <property type="match status" value="1"/>
</dbReference>
<comment type="caution">
    <text evidence="4">The sequence shown here is derived from an EMBL/GenBank/DDBJ whole genome shotgun (WGS) entry which is preliminary data.</text>
</comment>
<dbReference type="NCBIfam" id="TIGR00040">
    <property type="entry name" value="yfcE"/>
    <property type="match status" value="1"/>
</dbReference>
<comment type="cofactor">
    <cofactor evidence="2">
        <name>a divalent metal cation</name>
        <dbReference type="ChEBI" id="CHEBI:60240"/>
    </cofactor>
</comment>
<keyword evidence="2" id="KW-0479">Metal-binding</keyword>
<dbReference type="Pfam" id="PF12850">
    <property type="entry name" value="Metallophos_2"/>
    <property type="match status" value="1"/>
</dbReference>
<dbReference type="InterPro" id="IPR024654">
    <property type="entry name" value="Calcineurin-like_PHP_lpxH"/>
</dbReference>
<dbReference type="AlphaFoldDB" id="A0A9D2DXT5"/>
<name>A0A9D2DXT5_9FIRM</name>